<dbReference type="PROSITE" id="PS51078">
    <property type="entry name" value="ICLR_ED"/>
    <property type="match status" value="1"/>
</dbReference>
<dbReference type="RefSeq" id="WP_209376219.1">
    <property type="nucleotide sequence ID" value="NZ_JAGIZA010000017.1"/>
</dbReference>
<dbReference type="Pfam" id="PF01614">
    <property type="entry name" value="IclR_C"/>
    <property type="match status" value="1"/>
</dbReference>
<keyword evidence="2" id="KW-0238">DNA-binding</keyword>
<keyword evidence="1" id="KW-0805">Transcription regulation</keyword>
<dbReference type="GO" id="GO:0003700">
    <property type="term" value="F:DNA-binding transcription factor activity"/>
    <property type="evidence" value="ECO:0007669"/>
    <property type="project" value="TreeGrafter"/>
</dbReference>
<accession>A0A940S7U5</accession>
<dbReference type="InterPro" id="IPR050707">
    <property type="entry name" value="HTH_MetabolicPath_Reg"/>
</dbReference>
<protein>
    <submittedName>
        <fullName evidence="6">IclR family transcriptional regulator</fullName>
    </submittedName>
</protein>
<dbReference type="GO" id="GO:0045892">
    <property type="term" value="P:negative regulation of DNA-templated transcription"/>
    <property type="evidence" value="ECO:0007669"/>
    <property type="project" value="TreeGrafter"/>
</dbReference>
<evidence type="ECO:0000259" key="4">
    <source>
        <dbReference type="PROSITE" id="PS51077"/>
    </source>
</evidence>
<dbReference type="PROSITE" id="PS51077">
    <property type="entry name" value="HTH_ICLR"/>
    <property type="match status" value="1"/>
</dbReference>
<dbReference type="InterPro" id="IPR036390">
    <property type="entry name" value="WH_DNA-bd_sf"/>
</dbReference>
<evidence type="ECO:0000313" key="6">
    <source>
        <dbReference type="EMBL" id="MBP0495419.1"/>
    </source>
</evidence>
<dbReference type="GO" id="GO:0003677">
    <property type="term" value="F:DNA binding"/>
    <property type="evidence" value="ECO:0007669"/>
    <property type="project" value="UniProtKB-KW"/>
</dbReference>
<dbReference type="InterPro" id="IPR005471">
    <property type="entry name" value="Tscrpt_reg_IclR_N"/>
</dbReference>
<dbReference type="Gene3D" id="1.10.10.10">
    <property type="entry name" value="Winged helix-like DNA-binding domain superfamily/Winged helix DNA-binding domain"/>
    <property type="match status" value="1"/>
</dbReference>
<dbReference type="Pfam" id="PF09339">
    <property type="entry name" value="HTH_IclR"/>
    <property type="match status" value="1"/>
</dbReference>
<dbReference type="InterPro" id="IPR029016">
    <property type="entry name" value="GAF-like_dom_sf"/>
</dbReference>
<dbReference type="InterPro" id="IPR036388">
    <property type="entry name" value="WH-like_DNA-bd_sf"/>
</dbReference>
<dbReference type="InterPro" id="IPR014757">
    <property type="entry name" value="Tscrpt_reg_IclR_C"/>
</dbReference>
<comment type="caution">
    <text evidence="6">The sequence shown here is derived from an EMBL/GenBank/DDBJ whole genome shotgun (WGS) entry which is preliminary data.</text>
</comment>
<dbReference type="SUPFAM" id="SSF46785">
    <property type="entry name" value="Winged helix' DNA-binding domain"/>
    <property type="match status" value="1"/>
</dbReference>
<organism evidence="6 7">
    <name type="scientific">Roseomonas indoligenes</name>
    <dbReference type="NCBI Taxonomy" id="2820811"/>
    <lineage>
        <taxon>Bacteria</taxon>
        <taxon>Pseudomonadati</taxon>
        <taxon>Pseudomonadota</taxon>
        <taxon>Alphaproteobacteria</taxon>
        <taxon>Acetobacterales</taxon>
        <taxon>Roseomonadaceae</taxon>
        <taxon>Roseomonas</taxon>
    </lineage>
</organism>
<evidence type="ECO:0000313" key="7">
    <source>
        <dbReference type="Proteomes" id="UP000677537"/>
    </source>
</evidence>
<reference evidence="6" key="1">
    <citation type="submission" date="2021-03" db="EMBL/GenBank/DDBJ databases">
        <authorList>
            <person name="So Y."/>
        </authorList>
    </citation>
    <scope>NUCLEOTIDE SEQUENCE</scope>
    <source>
        <strain evidence="6">SG15</strain>
    </source>
</reference>
<keyword evidence="3" id="KW-0804">Transcription</keyword>
<evidence type="ECO:0000259" key="5">
    <source>
        <dbReference type="PROSITE" id="PS51078"/>
    </source>
</evidence>
<dbReference type="EMBL" id="JAGIZA010000017">
    <property type="protein sequence ID" value="MBP0495419.1"/>
    <property type="molecule type" value="Genomic_DNA"/>
</dbReference>
<name>A0A940S7U5_9PROT</name>
<sequence>MASIKPPPTSEDEKKDRQFVTALSRGLQLLQCFSPQQPEMSGSDLARLTGLPQPTVWRLCHTMVEMGVLVTVSGDKMRPGLAALRLGHSAIAGLGIAETARPHLQELADTFEGAGGLATRDGVEMVILQRCESDNRLLMNLHVGSRVPLSTSALGWAWLAGASEDERARAVSELEIKDGARWGKAKAGFALALVEFRQRGFIINAGVLHKGYNTAAAPVLAPDGSVPFAINCGSAAVTLSAARLRSDVGPRLARLAEALQYAALSKRTKSVPSTRGRPGRSGNP</sequence>
<dbReference type="PANTHER" id="PTHR30136:SF33">
    <property type="entry name" value="TRANSCRIPTIONAL REGULATORY PROTEIN"/>
    <property type="match status" value="1"/>
</dbReference>
<evidence type="ECO:0000256" key="3">
    <source>
        <dbReference type="ARBA" id="ARBA00023163"/>
    </source>
</evidence>
<feature type="domain" description="IclR-ED" evidence="5">
    <location>
        <begin position="82"/>
        <end position="265"/>
    </location>
</feature>
<dbReference type="Gene3D" id="3.30.450.40">
    <property type="match status" value="1"/>
</dbReference>
<dbReference type="Proteomes" id="UP000677537">
    <property type="component" value="Unassembled WGS sequence"/>
</dbReference>
<evidence type="ECO:0000256" key="2">
    <source>
        <dbReference type="ARBA" id="ARBA00023125"/>
    </source>
</evidence>
<gene>
    <name evidence="6" type="ORF">J5Y10_21725</name>
</gene>
<feature type="domain" description="HTH iclR-type" evidence="4">
    <location>
        <begin position="20"/>
        <end position="81"/>
    </location>
</feature>
<dbReference type="AlphaFoldDB" id="A0A940S7U5"/>
<proteinExistence type="predicted"/>
<keyword evidence="7" id="KW-1185">Reference proteome</keyword>
<evidence type="ECO:0000256" key="1">
    <source>
        <dbReference type="ARBA" id="ARBA00023015"/>
    </source>
</evidence>
<dbReference type="SMART" id="SM00346">
    <property type="entry name" value="HTH_ICLR"/>
    <property type="match status" value="1"/>
</dbReference>
<dbReference type="SUPFAM" id="SSF55781">
    <property type="entry name" value="GAF domain-like"/>
    <property type="match status" value="1"/>
</dbReference>
<dbReference type="PANTHER" id="PTHR30136">
    <property type="entry name" value="HELIX-TURN-HELIX TRANSCRIPTIONAL REGULATOR, ICLR FAMILY"/>
    <property type="match status" value="1"/>
</dbReference>